<organism evidence="8 9">
    <name type="scientific">Fictibacillus fluitans</name>
    <dbReference type="NCBI Taxonomy" id="3058422"/>
    <lineage>
        <taxon>Bacteria</taxon>
        <taxon>Bacillati</taxon>
        <taxon>Bacillota</taxon>
        <taxon>Bacilli</taxon>
        <taxon>Bacillales</taxon>
        <taxon>Fictibacillaceae</taxon>
        <taxon>Fictibacillus</taxon>
    </lineage>
</organism>
<dbReference type="EMBL" id="JAUHTR010000003">
    <property type="protein sequence ID" value="MDN4524315.1"/>
    <property type="molecule type" value="Genomic_DNA"/>
</dbReference>
<dbReference type="InterPro" id="IPR023696">
    <property type="entry name" value="Ureohydrolase_dom_sf"/>
</dbReference>
<evidence type="ECO:0000256" key="6">
    <source>
        <dbReference type="PROSITE-ProRule" id="PRU00742"/>
    </source>
</evidence>
<evidence type="ECO:0000256" key="3">
    <source>
        <dbReference type="ARBA" id="ARBA00022808"/>
    </source>
</evidence>
<dbReference type="GO" id="GO:0050415">
    <property type="term" value="F:formimidoylglutamase activity"/>
    <property type="evidence" value="ECO:0007669"/>
    <property type="project" value="UniProtKB-EC"/>
</dbReference>
<dbReference type="InterPro" id="IPR020855">
    <property type="entry name" value="Ureohydrolase_Mn_BS"/>
</dbReference>
<sequence length="325" mass="35567">MHDIRHLLPSSEAKFKDSGITKAGELLKAWNGSPASGIGLIGAPLSKTSISHSGAAMAPEVIRKMLSSFTTYSVERDLDLESSIITDFGDITPHVTDIHETRSRFVQVIQEVLERNPDIVPVILGGDHSISASSIKAFRKNKGPVGVIQFDAHHDLRNLGDGGPSNGTPFRQLIEGTDIKGEHLIQIGIRDFSNGRMYTNYAKENGITVYSMNEVSRLGTKKILEESIRTLKSKVSSIYVSVDMDVLDQAYAPGCPAIGPGGMTSEALIQGIQYLSACPEVKGMDIVEVDPTLDFRDMTSRLSAYLILQFLLHRASYKEKNHPEE</sequence>
<dbReference type="SUPFAM" id="SSF52768">
    <property type="entry name" value="Arginase/deacetylase"/>
    <property type="match status" value="1"/>
</dbReference>
<dbReference type="InterPro" id="IPR005923">
    <property type="entry name" value="HutG"/>
</dbReference>
<dbReference type="InterPro" id="IPR006035">
    <property type="entry name" value="Ureohydrolase"/>
</dbReference>
<gene>
    <name evidence="8" type="primary">hutG</name>
    <name evidence="8" type="ORF">QYB97_07505</name>
</gene>
<evidence type="ECO:0000256" key="7">
    <source>
        <dbReference type="RuleBase" id="RU003684"/>
    </source>
</evidence>
<evidence type="ECO:0000256" key="5">
    <source>
        <dbReference type="NCBIfam" id="TIGR01227"/>
    </source>
</evidence>
<dbReference type="NCBIfam" id="TIGR01227">
    <property type="entry name" value="hutG"/>
    <property type="match status" value="1"/>
</dbReference>
<evidence type="ECO:0000313" key="8">
    <source>
        <dbReference type="EMBL" id="MDN4524315.1"/>
    </source>
</evidence>
<dbReference type="Gene3D" id="3.40.800.10">
    <property type="entry name" value="Ureohydrolase domain"/>
    <property type="match status" value="1"/>
</dbReference>
<keyword evidence="3" id="KW-0369">Histidine metabolism</keyword>
<evidence type="ECO:0000256" key="4">
    <source>
        <dbReference type="ARBA" id="ARBA00023211"/>
    </source>
</evidence>
<proteinExistence type="inferred from homology"/>
<dbReference type="Proteomes" id="UP001172721">
    <property type="component" value="Unassembled WGS sequence"/>
</dbReference>
<keyword evidence="1" id="KW-0479">Metal-binding</keyword>
<dbReference type="CDD" id="cd09990">
    <property type="entry name" value="Agmatinase-like"/>
    <property type="match status" value="1"/>
</dbReference>
<dbReference type="PANTHER" id="PTHR11358:SF35">
    <property type="entry name" value="FORMIMIDOYLGLUTAMASE"/>
    <property type="match status" value="1"/>
</dbReference>
<accession>A0ABT8HUZ4</accession>
<comment type="similarity">
    <text evidence="6 7">Belongs to the arginase family.</text>
</comment>
<keyword evidence="2 7" id="KW-0378">Hydrolase</keyword>
<dbReference type="Pfam" id="PF00491">
    <property type="entry name" value="Arginase"/>
    <property type="match status" value="1"/>
</dbReference>
<dbReference type="PIRSF" id="PIRSF036979">
    <property type="entry name" value="Arginase"/>
    <property type="match status" value="1"/>
</dbReference>
<reference evidence="8" key="1">
    <citation type="submission" date="2023-07" db="EMBL/GenBank/DDBJ databases">
        <title>Fictibacillus sp. isolated from freshwater pond.</title>
        <authorList>
            <person name="Kirdat K."/>
            <person name="Bhat A."/>
            <person name="Mourya A."/>
            <person name="Yadav A."/>
        </authorList>
    </citation>
    <scope>NUCLEOTIDE SEQUENCE</scope>
    <source>
        <strain evidence="8">NE201</strain>
    </source>
</reference>
<comment type="caution">
    <text evidence="8">The sequence shown here is derived from an EMBL/GenBank/DDBJ whole genome shotgun (WGS) entry which is preliminary data.</text>
</comment>
<dbReference type="EC" id="3.5.3.8" evidence="5"/>
<evidence type="ECO:0000256" key="2">
    <source>
        <dbReference type="ARBA" id="ARBA00022801"/>
    </source>
</evidence>
<keyword evidence="9" id="KW-1185">Reference proteome</keyword>
<evidence type="ECO:0000256" key="1">
    <source>
        <dbReference type="ARBA" id="ARBA00022723"/>
    </source>
</evidence>
<dbReference type="RefSeq" id="WP_301165366.1">
    <property type="nucleotide sequence ID" value="NZ_JAUHTR010000003.1"/>
</dbReference>
<dbReference type="PANTHER" id="PTHR11358">
    <property type="entry name" value="ARGINASE/AGMATINASE"/>
    <property type="match status" value="1"/>
</dbReference>
<keyword evidence="4" id="KW-0464">Manganese</keyword>
<dbReference type="PRINTS" id="PR00116">
    <property type="entry name" value="ARGINASE"/>
</dbReference>
<protein>
    <recommendedName>
        <fullName evidence="5">Formimidoylglutamase</fullName>
        <ecNumber evidence="5">3.5.3.8</ecNumber>
    </recommendedName>
</protein>
<dbReference type="PROSITE" id="PS51409">
    <property type="entry name" value="ARGINASE_2"/>
    <property type="match status" value="1"/>
</dbReference>
<evidence type="ECO:0000313" key="9">
    <source>
        <dbReference type="Proteomes" id="UP001172721"/>
    </source>
</evidence>
<dbReference type="PROSITE" id="PS01053">
    <property type="entry name" value="ARGINASE_1"/>
    <property type="match status" value="1"/>
</dbReference>
<name>A0ABT8HUZ4_9BACL</name>